<evidence type="ECO:0000259" key="1">
    <source>
        <dbReference type="PROSITE" id="PS51725"/>
    </source>
</evidence>
<keyword evidence="2" id="KW-0503">Monooxygenase</keyword>
<sequence length="101" mass="10595">MSVVVTAVVHPKQGKLEEALAAYGRYIDAVHAEPGCELYALHTDGSSIVVIEKWASRADLDAHAKGEVLAALGPELDALRERPADVTVLEPRPAGGGRGAL</sequence>
<dbReference type="Proteomes" id="UP000183015">
    <property type="component" value="Unassembled WGS sequence"/>
</dbReference>
<evidence type="ECO:0000313" key="3">
    <source>
        <dbReference type="Proteomes" id="UP000183015"/>
    </source>
</evidence>
<dbReference type="GO" id="GO:0004497">
    <property type="term" value="F:monooxygenase activity"/>
    <property type="evidence" value="ECO:0007669"/>
    <property type="project" value="UniProtKB-KW"/>
</dbReference>
<dbReference type="STRING" id="235985.SAMN05414137_11888"/>
<evidence type="ECO:0000313" key="2">
    <source>
        <dbReference type="EMBL" id="SEM09497.1"/>
    </source>
</evidence>
<dbReference type="AlphaFoldDB" id="A0A1H7VL13"/>
<dbReference type="Pfam" id="PF03992">
    <property type="entry name" value="ABM"/>
    <property type="match status" value="1"/>
</dbReference>
<dbReference type="EMBL" id="FOAZ01000018">
    <property type="protein sequence ID" value="SEM09497.1"/>
    <property type="molecule type" value="Genomic_DNA"/>
</dbReference>
<dbReference type="SUPFAM" id="SSF54909">
    <property type="entry name" value="Dimeric alpha+beta barrel"/>
    <property type="match status" value="1"/>
</dbReference>
<dbReference type="InterPro" id="IPR007138">
    <property type="entry name" value="ABM_dom"/>
</dbReference>
<keyword evidence="2" id="KW-0560">Oxidoreductase</keyword>
<dbReference type="Gene3D" id="3.30.70.100">
    <property type="match status" value="1"/>
</dbReference>
<accession>A0A1H7VL13</accession>
<name>A0A1H7VL13_STRJI</name>
<dbReference type="OrthoDB" id="5244470at2"/>
<proteinExistence type="predicted"/>
<feature type="domain" description="ABM" evidence="1">
    <location>
        <begin position="3"/>
        <end position="89"/>
    </location>
</feature>
<organism evidence="2 3">
    <name type="scientific">Streptacidiphilus jiangxiensis</name>
    <dbReference type="NCBI Taxonomy" id="235985"/>
    <lineage>
        <taxon>Bacteria</taxon>
        <taxon>Bacillati</taxon>
        <taxon>Actinomycetota</taxon>
        <taxon>Actinomycetes</taxon>
        <taxon>Kitasatosporales</taxon>
        <taxon>Streptomycetaceae</taxon>
        <taxon>Streptacidiphilus</taxon>
    </lineage>
</organism>
<dbReference type="PROSITE" id="PS51725">
    <property type="entry name" value="ABM"/>
    <property type="match status" value="1"/>
</dbReference>
<dbReference type="eggNOG" id="COG1359">
    <property type="taxonomic scope" value="Bacteria"/>
</dbReference>
<reference evidence="3" key="1">
    <citation type="submission" date="2016-10" db="EMBL/GenBank/DDBJ databases">
        <authorList>
            <person name="Varghese N."/>
        </authorList>
    </citation>
    <scope>NUCLEOTIDE SEQUENCE [LARGE SCALE GENOMIC DNA]</scope>
    <source>
        <strain evidence="3">DSM 45096 / BCRC 16803 / CGMCC 4.1857 / CIP 109030 / JCM 12277 / KCTC 19219 / NBRC 100920 / 33214</strain>
    </source>
</reference>
<protein>
    <submittedName>
        <fullName evidence="2">Quinol monooxygenase YgiN</fullName>
    </submittedName>
</protein>
<keyword evidence="3" id="KW-1185">Reference proteome</keyword>
<dbReference type="RefSeq" id="WP_042446080.1">
    <property type="nucleotide sequence ID" value="NZ_BBPN01000010.1"/>
</dbReference>
<gene>
    <name evidence="2" type="ORF">SAMN05414137_11888</name>
</gene>
<dbReference type="InterPro" id="IPR011008">
    <property type="entry name" value="Dimeric_a/b-barrel"/>
</dbReference>